<dbReference type="SUPFAM" id="SSF51064">
    <property type="entry name" value="Head domain of nucleotide exchange factor GrpE"/>
    <property type="match status" value="1"/>
</dbReference>
<dbReference type="InterPro" id="IPR000740">
    <property type="entry name" value="GrpE"/>
</dbReference>
<organism evidence="7 9">
    <name type="scientific">Rhizophagus clarus</name>
    <dbReference type="NCBI Taxonomy" id="94130"/>
    <lineage>
        <taxon>Eukaryota</taxon>
        <taxon>Fungi</taxon>
        <taxon>Fungi incertae sedis</taxon>
        <taxon>Mucoromycota</taxon>
        <taxon>Glomeromycotina</taxon>
        <taxon>Glomeromycetes</taxon>
        <taxon>Glomerales</taxon>
        <taxon>Glomeraceae</taxon>
        <taxon>Rhizophagus</taxon>
    </lineage>
</organism>
<keyword evidence="3 4" id="KW-0143">Chaperone</keyword>
<dbReference type="FunFam" id="2.30.22.10:FF:000002">
    <property type="entry name" value="GrpE protein homolog"/>
    <property type="match status" value="1"/>
</dbReference>
<evidence type="ECO:0000256" key="4">
    <source>
        <dbReference type="RuleBase" id="RU000640"/>
    </source>
</evidence>
<protein>
    <recommendedName>
        <fullName evidence="4">GrpE protein homolog</fullName>
    </recommendedName>
</protein>
<evidence type="ECO:0000256" key="2">
    <source>
        <dbReference type="ARBA" id="ARBA00009054"/>
    </source>
</evidence>
<comment type="subcellular location">
    <subcellularLocation>
        <location evidence="1 4">Mitochondrion matrix</location>
    </subcellularLocation>
</comment>
<dbReference type="STRING" id="94130.A0A2Z6QZ16"/>
<dbReference type="GO" id="GO:0051087">
    <property type="term" value="F:protein-folding chaperone binding"/>
    <property type="evidence" value="ECO:0007669"/>
    <property type="project" value="InterPro"/>
</dbReference>
<dbReference type="CDD" id="cd00446">
    <property type="entry name" value="GrpE"/>
    <property type="match status" value="1"/>
</dbReference>
<dbReference type="OrthoDB" id="201635at2759"/>
<dbReference type="Proteomes" id="UP000247702">
    <property type="component" value="Unassembled WGS sequence"/>
</dbReference>
<dbReference type="AlphaFoldDB" id="A0A2Z6QZ16"/>
<evidence type="ECO:0000256" key="3">
    <source>
        <dbReference type="ARBA" id="ARBA00023186"/>
    </source>
</evidence>
<dbReference type="PROSITE" id="PS01071">
    <property type="entry name" value="GRPE"/>
    <property type="match status" value="1"/>
</dbReference>
<evidence type="ECO:0000256" key="1">
    <source>
        <dbReference type="ARBA" id="ARBA00004305"/>
    </source>
</evidence>
<dbReference type="HAMAP" id="MF_01151">
    <property type="entry name" value="GrpE"/>
    <property type="match status" value="1"/>
</dbReference>
<evidence type="ECO:0000313" key="8">
    <source>
        <dbReference type="EMBL" id="GES90388.1"/>
    </source>
</evidence>
<dbReference type="GO" id="GO:0000774">
    <property type="term" value="F:adenyl-nucleotide exchange factor activity"/>
    <property type="evidence" value="ECO:0007669"/>
    <property type="project" value="InterPro"/>
</dbReference>
<dbReference type="InterPro" id="IPR009012">
    <property type="entry name" value="GrpE_head"/>
</dbReference>
<evidence type="ECO:0000256" key="6">
    <source>
        <dbReference type="SAM" id="MobiDB-lite"/>
    </source>
</evidence>
<dbReference type="Gene3D" id="2.30.22.10">
    <property type="entry name" value="Head domain of nucleotide exchange factor GrpE"/>
    <property type="match status" value="1"/>
</dbReference>
<dbReference type="InterPro" id="IPR013805">
    <property type="entry name" value="GrpE_CC"/>
</dbReference>
<dbReference type="EMBL" id="BLAL01000194">
    <property type="protein sequence ID" value="GES90388.1"/>
    <property type="molecule type" value="Genomic_DNA"/>
</dbReference>
<comment type="function">
    <text evidence="4">Essential component of the PAM complex, a complex required for the translocation of transit peptide-containing proteins from the inner membrane into the mitochondrial matrix in an ATP-dependent manner.</text>
</comment>
<evidence type="ECO:0000313" key="9">
    <source>
        <dbReference type="Proteomes" id="UP000247702"/>
    </source>
</evidence>
<evidence type="ECO:0000313" key="7">
    <source>
        <dbReference type="EMBL" id="GBB93842.1"/>
    </source>
</evidence>
<feature type="region of interest" description="Disordered" evidence="6">
    <location>
        <begin position="41"/>
        <end position="69"/>
    </location>
</feature>
<proteinExistence type="inferred from homology"/>
<gene>
    <name evidence="8" type="ORF">RCL2_001723700</name>
    <name evidence="7" type="ORF">RclHR1_02240014</name>
</gene>
<dbReference type="PANTHER" id="PTHR21237">
    <property type="entry name" value="GRPE PROTEIN"/>
    <property type="match status" value="1"/>
</dbReference>
<evidence type="ECO:0000256" key="5">
    <source>
        <dbReference type="RuleBase" id="RU004478"/>
    </source>
</evidence>
<feature type="compositionally biased region" description="Basic and acidic residues" evidence="6">
    <location>
        <begin position="52"/>
        <end position="69"/>
    </location>
</feature>
<dbReference type="PANTHER" id="PTHR21237:SF23">
    <property type="entry name" value="GRPE PROTEIN HOMOLOG, MITOCHONDRIAL"/>
    <property type="match status" value="1"/>
</dbReference>
<dbReference type="GO" id="GO:0030150">
    <property type="term" value="P:protein import into mitochondrial matrix"/>
    <property type="evidence" value="ECO:0007669"/>
    <property type="project" value="TreeGrafter"/>
</dbReference>
<dbReference type="GO" id="GO:0001405">
    <property type="term" value="C:PAM complex, Tim23 associated import motor"/>
    <property type="evidence" value="ECO:0007669"/>
    <property type="project" value="TreeGrafter"/>
</dbReference>
<name>A0A2Z6QZ16_9GLOM</name>
<dbReference type="GO" id="GO:0042803">
    <property type="term" value="F:protein homodimerization activity"/>
    <property type="evidence" value="ECO:0007669"/>
    <property type="project" value="InterPro"/>
</dbReference>
<sequence length="222" mass="24858">MSLSLSLLRRGVFNKVRGSFLPSSSIRITRPPHRILLSTAAQETNTTNNSDNAEKAEKIEKTENVEETAAKDKQIAELKDSYLRCLADMENLRERTRREVESTAQFAIQKFAKDLLNTVDILSLALSSVPTEIRNDTQNNPHLVNLYTGVSLTESELLNILKRHGVEKIDPLGEKFDPNLHEAVYQVNDPNKESGIVCDVQKVGYSLFGRVIRPAQVGVNNN</sequence>
<keyword evidence="4" id="KW-0496">Mitochondrion</keyword>
<dbReference type="Pfam" id="PF01025">
    <property type="entry name" value="GrpE"/>
    <property type="match status" value="1"/>
</dbReference>
<reference evidence="8" key="2">
    <citation type="submission" date="2019-10" db="EMBL/GenBank/DDBJ databases">
        <title>Conservation and host-specific expression of non-tandemly repeated heterogenous ribosome RNA gene in arbuscular mycorrhizal fungi.</title>
        <authorList>
            <person name="Maeda T."/>
            <person name="Kobayashi Y."/>
            <person name="Nakagawa T."/>
            <person name="Ezawa T."/>
            <person name="Yamaguchi K."/>
            <person name="Bino T."/>
            <person name="Nishimoto Y."/>
            <person name="Shigenobu S."/>
            <person name="Kawaguchi M."/>
        </authorList>
    </citation>
    <scope>NUCLEOTIDE SEQUENCE</scope>
    <source>
        <strain evidence="8">HR1</strain>
    </source>
</reference>
<keyword evidence="9" id="KW-1185">Reference proteome</keyword>
<comment type="similarity">
    <text evidence="2 5">Belongs to the GrpE family.</text>
</comment>
<accession>A0A2Z6QZ16</accession>
<comment type="caution">
    <text evidence="7">The sequence shown here is derived from an EMBL/GenBank/DDBJ whole genome shotgun (WGS) entry which is preliminary data.</text>
</comment>
<dbReference type="EMBL" id="BEXD01001380">
    <property type="protein sequence ID" value="GBB93842.1"/>
    <property type="molecule type" value="Genomic_DNA"/>
</dbReference>
<dbReference type="PRINTS" id="PR00773">
    <property type="entry name" value="GRPEPROTEIN"/>
</dbReference>
<dbReference type="Gene3D" id="3.90.20.20">
    <property type="match status" value="1"/>
</dbReference>
<dbReference type="GO" id="GO:0051082">
    <property type="term" value="F:unfolded protein binding"/>
    <property type="evidence" value="ECO:0007669"/>
    <property type="project" value="TreeGrafter"/>
</dbReference>
<reference evidence="7 9" key="1">
    <citation type="submission" date="2017-11" db="EMBL/GenBank/DDBJ databases">
        <title>The genome of Rhizophagus clarus HR1 reveals common genetic basis of auxotrophy among arbuscular mycorrhizal fungi.</title>
        <authorList>
            <person name="Kobayashi Y."/>
        </authorList>
    </citation>
    <scope>NUCLEOTIDE SEQUENCE [LARGE SCALE GENOMIC DNA]</scope>
    <source>
        <strain evidence="7 9">HR1</strain>
    </source>
</reference>
<dbReference type="SUPFAM" id="SSF58014">
    <property type="entry name" value="Coiled-coil domain of nucleotide exchange factor GrpE"/>
    <property type="match status" value="1"/>
</dbReference>
<feature type="compositionally biased region" description="Polar residues" evidence="6">
    <location>
        <begin position="41"/>
        <end position="51"/>
    </location>
</feature>
<dbReference type="GO" id="GO:0006457">
    <property type="term" value="P:protein folding"/>
    <property type="evidence" value="ECO:0007669"/>
    <property type="project" value="InterPro"/>
</dbReference>
<dbReference type="Proteomes" id="UP000615446">
    <property type="component" value="Unassembled WGS sequence"/>
</dbReference>